<keyword evidence="3" id="KW-1185">Reference proteome</keyword>
<evidence type="ECO:0000313" key="2">
    <source>
        <dbReference type="EMBL" id="EGQ78900.1"/>
    </source>
</evidence>
<dbReference type="EMBL" id="AFQD01000374">
    <property type="protein sequence ID" value="EGQ78900.1"/>
    <property type="molecule type" value="Genomic_DNA"/>
</dbReference>
<dbReference type="Proteomes" id="UP000005392">
    <property type="component" value="Unassembled WGS sequence"/>
</dbReference>
<protein>
    <recommendedName>
        <fullName evidence="4">Prepilin-type N-terminal cleavage/methylation domain-containing protein</fullName>
    </recommendedName>
</protein>
<evidence type="ECO:0008006" key="4">
    <source>
        <dbReference type="Google" id="ProtNLM"/>
    </source>
</evidence>
<comment type="caution">
    <text evidence="2">The sequence shown here is derived from an EMBL/GenBank/DDBJ whole genome shotgun (WGS) entry which is preliminary data.</text>
</comment>
<dbReference type="AlphaFoldDB" id="F9EQ70"/>
<dbReference type="HOGENOM" id="CLU_2368792_0_0_0"/>
<evidence type="ECO:0000313" key="3">
    <source>
        <dbReference type="Proteomes" id="UP000005392"/>
    </source>
</evidence>
<reference evidence="2 3" key="1">
    <citation type="submission" date="2011-05" db="EMBL/GenBank/DDBJ databases">
        <authorList>
            <person name="Muzny D."/>
            <person name="Qin X."/>
            <person name="Deng J."/>
            <person name="Jiang H."/>
            <person name="Liu Y."/>
            <person name="Qu J."/>
            <person name="Song X.-Z."/>
            <person name="Zhang L."/>
            <person name="Thornton R."/>
            <person name="Coyle M."/>
            <person name="Francisco L."/>
            <person name="Jackson L."/>
            <person name="Javaid M."/>
            <person name="Korchina V."/>
            <person name="Kovar C."/>
            <person name="Mata R."/>
            <person name="Mathew T."/>
            <person name="Ngo R."/>
            <person name="Nguyen L."/>
            <person name="Nguyen N."/>
            <person name="Okwuonu G."/>
            <person name="Ongeri F."/>
            <person name="Pham C."/>
            <person name="Simmons D."/>
            <person name="Wilczek-Boney K."/>
            <person name="Hale W."/>
            <person name="Jakkamsetti A."/>
            <person name="Pham P."/>
            <person name="Ruth R."/>
            <person name="San Lucas F."/>
            <person name="Warren J."/>
            <person name="Zhang J."/>
            <person name="Zhao Z."/>
            <person name="Zhou C."/>
            <person name="Zhu D."/>
            <person name="Lee S."/>
            <person name="Bess C."/>
            <person name="Blankenburg K."/>
            <person name="Forbes L."/>
            <person name="Fu Q."/>
            <person name="Gubbala S."/>
            <person name="Hirani K."/>
            <person name="Jayaseelan J.C."/>
            <person name="Lara F."/>
            <person name="Munidasa M."/>
            <person name="Palculict T."/>
            <person name="Patil S."/>
            <person name="Pu L.-L."/>
            <person name="Saada N."/>
            <person name="Tang L."/>
            <person name="Weissenberger G."/>
            <person name="Zhu Y."/>
            <person name="Hemphill L."/>
            <person name="Shang Y."/>
            <person name="Youmans B."/>
            <person name="Ayvaz T."/>
            <person name="Ross M."/>
            <person name="Santibanez J."/>
            <person name="Aqrawi P."/>
            <person name="Gross S."/>
            <person name="Joshi V."/>
            <person name="Fowler G."/>
            <person name="Nazareth L."/>
            <person name="Reid J."/>
            <person name="Worley K."/>
            <person name="Petrosino J."/>
            <person name="Highlander S."/>
            <person name="Gibbs R."/>
        </authorList>
    </citation>
    <scope>NUCLEOTIDE SEQUENCE [LARGE SCALE GENOMIC DNA]</scope>
    <source>
        <strain evidence="2 3">ATCC 51191</strain>
    </source>
</reference>
<organism evidence="2 3">
    <name type="scientific">Fusobacterium animalis ATCC 51191</name>
    <dbReference type="NCBI Taxonomy" id="997347"/>
    <lineage>
        <taxon>Bacteria</taxon>
        <taxon>Fusobacteriati</taxon>
        <taxon>Fusobacteriota</taxon>
        <taxon>Fusobacteriia</taxon>
        <taxon>Fusobacteriales</taxon>
        <taxon>Fusobacteriaceae</taxon>
        <taxon>Fusobacterium</taxon>
    </lineage>
</organism>
<keyword evidence="1" id="KW-1133">Transmembrane helix</keyword>
<evidence type="ECO:0000256" key="1">
    <source>
        <dbReference type="SAM" id="Phobius"/>
    </source>
</evidence>
<feature type="transmembrane region" description="Helical" evidence="1">
    <location>
        <begin position="12"/>
        <end position="31"/>
    </location>
</feature>
<dbReference type="PATRIC" id="fig|997347.4.peg.1914"/>
<dbReference type="Pfam" id="PF07963">
    <property type="entry name" value="N_methyl"/>
    <property type="match status" value="1"/>
</dbReference>
<dbReference type="STRING" id="76859.RN98_00310"/>
<proteinExistence type="predicted"/>
<keyword evidence="1" id="KW-0472">Membrane</keyword>
<name>F9EQ70_9FUSO</name>
<accession>F9EQ70</accession>
<sequence>MNKNKAFSLMEVIVSVFILILVLIPSVKLNIQQIKTYSKIRDADSELHFFTSLNNYLKAENIINSHLEFNNYSDFITTFNNFGNSFQNLKNKILI</sequence>
<keyword evidence="1" id="KW-0812">Transmembrane</keyword>
<gene>
    <name evidence="2" type="ORF">HMPREF9094_2075</name>
</gene>
<dbReference type="InterPro" id="IPR012902">
    <property type="entry name" value="N_methyl_site"/>
</dbReference>